<feature type="domain" description="Galaxin-like repeats" evidence="1">
    <location>
        <begin position="349"/>
        <end position="460"/>
    </location>
</feature>
<feature type="domain" description="Galaxin-like repeats" evidence="1">
    <location>
        <begin position="475"/>
        <end position="567"/>
    </location>
</feature>
<dbReference type="PANTHER" id="PTHR34490">
    <property type="entry name" value="PROTEIN CBG12054-RELATED"/>
    <property type="match status" value="1"/>
</dbReference>
<accession>A0A6F9DJ01</accession>
<dbReference type="InterPro" id="IPR056601">
    <property type="entry name" value="Galaxin_dom"/>
</dbReference>
<sequence>MDCCGSQLVRWGAMSCCYGHEFPPQIFNHFRDLCCNGNRVRAATPRVKYSKCCGETTSYDVRRHSCPCNDGRVLKMPASQTDCCSTVEGLLTPYSTKTQFCCNGEVGDNGVNFCCGSSGLGVIGEEVCCTDKLFPVVPPNRNLTACCNGEAYNPDQFICCDDAIVEIIEGADQCCAGIPYNVDKSICCQGNLLNRETEGTECCATFAFFPDKGSFCCNDQVYQSESSGGDTCCGDDFYYKDDGGLICCEGVLGLLRQGDSCCGTLPYFAETAICCDLRVSEKSLGNSCCRGNAYFPVDPDDDTRTSICCENGPFGPFKSPRCCGGEGYDVEGGTICCGERVYGKYSYPSCCVDIGFDARTHTCCGSTVYPNPNDSDQVACCGNGPYDKKTGLCCSGTNMTVPEGIHISKAKCCDVTGVYNEDTQVCCLGQIFDKTNRWTSRCCGAVMYQTDEQLCCEGDGFQEPMLHDFEFGIDNTKCCGTDLYNSSIDFCCNGILQRKTFDETGCCAGFVYDRTSFICCRDVLQPIGDSVPWQRAECCGGRCMYKGPQRCCNDRIYARNRRTDVTCETYVR</sequence>
<gene>
    <name evidence="2" type="primary">LOC100185953</name>
</gene>
<feature type="domain" description="Galaxin-like repeats" evidence="1">
    <location>
        <begin position="114"/>
        <end position="250"/>
    </location>
</feature>
<name>A0A6F9DJ01_9ASCI</name>
<evidence type="ECO:0000313" key="2">
    <source>
        <dbReference type="EMBL" id="CAB3262968.1"/>
    </source>
</evidence>
<proteinExistence type="evidence at transcript level"/>
<organism evidence="2">
    <name type="scientific">Phallusia mammillata</name>
    <dbReference type="NCBI Taxonomy" id="59560"/>
    <lineage>
        <taxon>Eukaryota</taxon>
        <taxon>Metazoa</taxon>
        <taxon>Chordata</taxon>
        <taxon>Tunicata</taxon>
        <taxon>Ascidiacea</taxon>
        <taxon>Phlebobranchia</taxon>
        <taxon>Ascidiidae</taxon>
        <taxon>Phallusia</taxon>
    </lineage>
</organism>
<protein>
    <submittedName>
        <fullName evidence="2">Uncharacterized protein LOC100185953</fullName>
    </submittedName>
</protein>
<dbReference type="AlphaFoldDB" id="A0A6F9DJ01"/>
<dbReference type="EMBL" id="LR787106">
    <property type="protein sequence ID" value="CAB3262968.1"/>
    <property type="molecule type" value="mRNA"/>
</dbReference>
<evidence type="ECO:0000259" key="1">
    <source>
        <dbReference type="Pfam" id="PF24748"/>
    </source>
</evidence>
<reference evidence="2" key="1">
    <citation type="submission" date="2020-04" db="EMBL/GenBank/DDBJ databases">
        <authorList>
            <person name="Neveu A P."/>
        </authorList>
    </citation>
    <scope>NUCLEOTIDE SEQUENCE</scope>
    <source>
        <tissue evidence="2">Whole embryo</tissue>
    </source>
</reference>
<dbReference type="PANTHER" id="PTHR34490:SF3">
    <property type="entry name" value="GALAXIN-LIKE ISOFORM X2"/>
    <property type="match status" value="1"/>
</dbReference>
<dbReference type="InterPro" id="IPR055284">
    <property type="entry name" value="Galaxin-like"/>
</dbReference>
<dbReference type="Pfam" id="PF24748">
    <property type="entry name" value="Galaxin_repeat"/>
    <property type="match status" value="3"/>
</dbReference>